<keyword evidence="1" id="KW-0732">Signal</keyword>
<keyword evidence="4" id="KW-1185">Reference proteome</keyword>
<feature type="domain" description="Secretion system C-terminal sorting" evidence="2">
    <location>
        <begin position="305"/>
        <end position="375"/>
    </location>
</feature>
<reference evidence="3 4" key="1">
    <citation type="journal article" date="2013" name="Int. J. Syst. Evol. Microbiol.">
        <title>Marinoscillum luteum sp. nov., isolated from marine sediment.</title>
        <authorList>
            <person name="Cha I.T."/>
            <person name="Park S.J."/>
            <person name="Kim S.J."/>
            <person name="Kim J.G."/>
            <person name="Jung M.Y."/>
            <person name="Shin K.S."/>
            <person name="Kwon K.K."/>
            <person name="Yang S.H."/>
            <person name="Seo Y.S."/>
            <person name="Rhee S.K."/>
        </authorList>
    </citation>
    <scope>NUCLEOTIDE SEQUENCE [LARGE SCALE GENOMIC DNA]</scope>
    <source>
        <strain evidence="3 4">KCTC 23939</strain>
    </source>
</reference>
<evidence type="ECO:0000259" key="2">
    <source>
        <dbReference type="Pfam" id="PF18962"/>
    </source>
</evidence>
<evidence type="ECO:0000313" key="3">
    <source>
        <dbReference type="EMBL" id="MFH6983690.1"/>
    </source>
</evidence>
<dbReference type="Pfam" id="PF18962">
    <property type="entry name" value="Por_Secre_tail"/>
    <property type="match status" value="1"/>
</dbReference>
<proteinExistence type="predicted"/>
<accession>A0ABW7N9G3</accession>
<name>A0ABW7N9G3_9BACT</name>
<organism evidence="3 4">
    <name type="scientific">Marinoscillum luteum</name>
    <dbReference type="NCBI Taxonomy" id="861051"/>
    <lineage>
        <taxon>Bacteria</taxon>
        <taxon>Pseudomonadati</taxon>
        <taxon>Bacteroidota</taxon>
        <taxon>Cytophagia</taxon>
        <taxon>Cytophagales</taxon>
        <taxon>Reichenbachiellaceae</taxon>
        <taxon>Marinoscillum</taxon>
    </lineage>
</organism>
<evidence type="ECO:0000313" key="4">
    <source>
        <dbReference type="Proteomes" id="UP001610063"/>
    </source>
</evidence>
<dbReference type="EMBL" id="JBIPKE010000015">
    <property type="protein sequence ID" value="MFH6983690.1"/>
    <property type="molecule type" value="Genomic_DNA"/>
</dbReference>
<protein>
    <submittedName>
        <fullName evidence="3">T9SS type A sorting domain-containing protein</fullName>
    </submittedName>
</protein>
<dbReference type="NCBIfam" id="TIGR04183">
    <property type="entry name" value="Por_Secre_tail"/>
    <property type="match status" value="1"/>
</dbReference>
<dbReference type="Proteomes" id="UP001610063">
    <property type="component" value="Unassembled WGS sequence"/>
</dbReference>
<evidence type="ECO:0000256" key="1">
    <source>
        <dbReference type="SAM" id="SignalP"/>
    </source>
</evidence>
<comment type="caution">
    <text evidence="3">The sequence shown here is derived from an EMBL/GenBank/DDBJ whole genome shotgun (WGS) entry which is preliminary data.</text>
</comment>
<feature type="chain" id="PRO_5045184057" evidence="1">
    <location>
        <begin position="21"/>
        <end position="376"/>
    </location>
</feature>
<gene>
    <name evidence="3" type="ORF">ACHKAR_09580</name>
</gene>
<dbReference type="RefSeq" id="WP_395417231.1">
    <property type="nucleotide sequence ID" value="NZ_JBIPKE010000015.1"/>
</dbReference>
<sequence>MRYYICCLCISFAMFNTVFAQTSVADGPWGAGATWGGSSPGFTGLNNPIINSYVTVGSDAANQSLTFANSNGRTLTVNDTLIVFGDVTFNITKNNAAVTIGAGKVLIIFGDLEMGKNNAGVDVGTGGVLVVTGNITADGNNGVITGPGSVFTSGTSNMTGSNSGESGDLTALQNSTQFEEVAKYVNGEKEVPLPVKLLYFKAEVSSFVTLHWATASEIDNDYFSVERSENGIDFYQIATLMGNGTYDGLLEYEFIDEKPQAVVEYYRLKQVDFDGVSETFQPIRVETSSVMPKHKISLYPSVVENGQLNIVSDQSLYIHDLSVYSMKGGDMISVGNSQRSTDNAYSLAVDQLASGLYVLKVQTTEGEIFTSRFVVK</sequence>
<dbReference type="InterPro" id="IPR026444">
    <property type="entry name" value="Secre_tail"/>
</dbReference>
<feature type="signal peptide" evidence="1">
    <location>
        <begin position="1"/>
        <end position="20"/>
    </location>
</feature>